<dbReference type="AlphaFoldDB" id="A0A1U7H1M6"/>
<keyword evidence="3" id="KW-1185">Reference proteome</keyword>
<reference evidence="2 3" key="1">
    <citation type="submission" date="2016-11" db="EMBL/GenBank/DDBJ databases">
        <title>Draft Genome Sequences of Nine Cyanobacterial Strains from Diverse Habitats.</title>
        <authorList>
            <person name="Zhu T."/>
            <person name="Hou S."/>
            <person name="Lu X."/>
            <person name="Hess W.R."/>
        </authorList>
    </citation>
    <scope>NUCLEOTIDE SEQUENCE [LARGE SCALE GENOMIC DNA]</scope>
    <source>
        <strain evidence="2 3">NIES-592</strain>
    </source>
</reference>
<sequence length="140" mass="16195">MPQYPFNIGIEAVPAKIISFSTFKNAANNNILMPFPSRLTQNSFRKNEVKQKAKSNLQDIEESLRAEVAALQQELAITKQQKAELESLLKQQEKERKLRLQEMQIEIDLHKVAYQVAEITQTDYFQQLQIDIESLRNADC</sequence>
<feature type="coiled-coil region" evidence="1">
    <location>
        <begin position="50"/>
        <end position="102"/>
    </location>
</feature>
<keyword evidence="1" id="KW-0175">Coiled coil</keyword>
<comment type="caution">
    <text evidence="2">The sequence shown here is derived from an EMBL/GenBank/DDBJ whole genome shotgun (WGS) entry which is preliminary data.</text>
</comment>
<protein>
    <submittedName>
        <fullName evidence="2">Uncharacterized protein</fullName>
    </submittedName>
</protein>
<dbReference type="OrthoDB" id="528225at2"/>
<accession>A0A1U7H1M6</accession>
<name>A0A1U7H1M6_9CYAN</name>
<dbReference type="Proteomes" id="UP000186391">
    <property type="component" value="Unassembled WGS sequence"/>
</dbReference>
<evidence type="ECO:0000313" key="2">
    <source>
        <dbReference type="EMBL" id="OKH14883.1"/>
    </source>
</evidence>
<evidence type="ECO:0000313" key="3">
    <source>
        <dbReference type="Proteomes" id="UP000186391"/>
    </source>
</evidence>
<proteinExistence type="predicted"/>
<organism evidence="2 3">
    <name type="scientific">Fischerella major NIES-592</name>
    <dbReference type="NCBI Taxonomy" id="210994"/>
    <lineage>
        <taxon>Bacteria</taxon>
        <taxon>Bacillati</taxon>
        <taxon>Cyanobacteriota</taxon>
        <taxon>Cyanophyceae</taxon>
        <taxon>Nostocales</taxon>
        <taxon>Hapalosiphonaceae</taxon>
        <taxon>Fischerella</taxon>
    </lineage>
</organism>
<gene>
    <name evidence="2" type="ORF">NIES592_08375</name>
</gene>
<evidence type="ECO:0000256" key="1">
    <source>
        <dbReference type="SAM" id="Coils"/>
    </source>
</evidence>
<dbReference type="EMBL" id="MRCA01000003">
    <property type="protein sequence ID" value="OKH14883.1"/>
    <property type="molecule type" value="Genomic_DNA"/>
</dbReference>
<dbReference type="RefSeq" id="WP_073555479.1">
    <property type="nucleotide sequence ID" value="NZ_MRCA01000003.1"/>
</dbReference>